<reference evidence="2" key="2">
    <citation type="submission" date="2015-07" db="EMBL/GenBank/DDBJ databases">
        <authorList>
            <person name="Noorani M."/>
        </authorList>
    </citation>
    <scope>NUCLEOTIDE SEQUENCE</scope>
    <source>
        <strain evidence="2">Yugu1</strain>
    </source>
</reference>
<feature type="compositionally biased region" description="Basic and acidic residues" evidence="1">
    <location>
        <begin position="147"/>
        <end position="156"/>
    </location>
</feature>
<proteinExistence type="predicted"/>
<protein>
    <submittedName>
        <fullName evidence="2">Uncharacterized protein</fullName>
    </submittedName>
</protein>
<feature type="compositionally biased region" description="Basic and acidic residues" evidence="1">
    <location>
        <begin position="213"/>
        <end position="225"/>
    </location>
</feature>
<feature type="region of interest" description="Disordered" evidence="1">
    <location>
        <begin position="203"/>
        <end position="233"/>
    </location>
</feature>
<feature type="region of interest" description="Disordered" evidence="1">
    <location>
        <begin position="1"/>
        <end position="21"/>
    </location>
</feature>
<dbReference type="AlphaFoldDB" id="A0A368PIG4"/>
<feature type="compositionally biased region" description="Basic residues" evidence="1">
    <location>
        <begin position="118"/>
        <end position="129"/>
    </location>
</feature>
<evidence type="ECO:0000313" key="2">
    <source>
        <dbReference type="EMBL" id="RCV05383.1"/>
    </source>
</evidence>
<feature type="region of interest" description="Disordered" evidence="1">
    <location>
        <begin position="106"/>
        <end position="187"/>
    </location>
</feature>
<feature type="region of interest" description="Disordered" evidence="1">
    <location>
        <begin position="38"/>
        <end position="94"/>
    </location>
</feature>
<dbReference type="EMBL" id="CM003528">
    <property type="protein sequence ID" value="RCV05383.1"/>
    <property type="molecule type" value="Genomic_DNA"/>
</dbReference>
<feature type="compositionally biased region" description="Low complexity" evidence="1">
    <location>
        <begin position="130"/>
        <end position="140"/>
    </location>
</feature>
<accession>A0A368PIG4</accession>
<name>A0A368PIG4_SETIT</name>
<organism evidence="2">
    <name type="scientific">Setaria italica</name>
    <name type="common">Foxtail millet</name>
    <name type="synonym">Panicum italicum</name>
    <dbReference type="NCBI Taxonomy" id="4555"/>
    <lineage>
        <taxon>Eukaryota</taxon>
        <taxon>Viridiplantae</taxon>
        <taxon>Streptophyta</taxon>
        <taxon>Embryophyta</taxon>
        <taxon>Tracheophyta</taxon>
        <taxon>Spermatophyta</taxon>
        <taxon>Magnoliopsida</taxon>
        <taxon>Liliopsida</taxon>
        <taxon>Poales</taxon>
        <taxon>Poaceae</taxon>
        <taxon>PACMAD clade</taxon>
        <taxon>Panicoideae</taxon>
        <taxon>Panicodae</taxon>
        <taxon>Paniceae</taxon>
        <taxon>Cenchrinae</taxon>
        <taxon>Setaria</taxon>
    </lineage>
</organism>
<evidence type="ECO:0000256" key="1">
    <source>
        <dbReference type="SAM" id="MobiDB-lite"/>
    </source>
</evidence>
<sequence length="330" mass="35299">MHVGLLGRRLERHPTSATATPSQLSLYLAAVGAGYRKHEGDSGGFSRGPGSSRPGQRRGGASHGGGRHNLSRQIRCPWAPDPRGAAVGRAPGRESDAGAVVLQAQARRSMAGGPRGLSVRRRTCRRRRASLAAEEAQQPAARRRRRGPLERAADEQDNREDEDVEPRRRRRGGGAGGGDTDAGVKDGGADVEEALHAGRRRVRCGGGAGAKDSGTEEALRTDHARGGAGRGVRRRIAGKRAEVELRWATRCDTSSEDGATTSLTCCHSGGCFCVDEATRRSRPMAPAWLIDEDLVERGNIAHHSNNDKRNGYVTWSTMTGVARLPCVVFL</sequence>
<gene>
    <name evidence="2" type="ORF">SETIT_1G079600v2</name>
</gene>
<reference evidence="2" key="1">
    <citation type="journal article" date="2012" name="Nat. Biotechnol.">
        <title>Reference genome sequence of the model plant Setaria.</title>
        <authorList>
            <person name="Bennetzen J.L."/>
            <person name="Schmutz J."/>
            <person name="Wang H."/>
            <person name="Percifield R."/>
            <person name="Hawkins J."/>
            <person name="Pontaroli A.C."/>
            <person name="Estep M."/>
            <person name="Feng L."/>
            <person name="Vaughn J.N."/>
            <person name="Grimwood J."/>
            <person name="Jenkins J."/>
            <person name="Barry K."/>
            <person name="Lindquist E."/>
            <person name="Hellsten U."/>
            <person name="Deshpande S."/>
            <person name="Wang X."/>
            <person name="Wu X."/>
            <person name="Mitros T."/>
            <person name="Triplett J."/>
            <person name="Yang X."/>
            <person name="Ye C.Y."/>
            <person name="Mauro-Herrera M."/>
            <person name="Wang L."/>
            <person name="Li P."/>
            <person name="Sharma M."/>
            <person name="Sharma R."/>
            <person name="Ronald P.C."/>
            <person name="Panaud O."/>
            <person name="Kellogg E.A."/>
            <person name="Brutnell T.P."/>
            <person name="Doust A.N."/>
            <person name="Tuskan G.A."/>
            <person name="Rokhsar D."/>
            <person name="Devos K.M."/>
        </authorList>
    </citation>
    <scope>NUCLEOTIDE SEQUENCE [LARGE SCALE GENOMIC DNA]</scope>
    <source>
        <strain evidence="2">Yugu1</strain>
    </source>
</reference>